<protein>
    <submittedName>
        <fullName evidence="4">Uncharacterized protein LOC108992294 isoform X1</fullName>
    </submittedName>
</protein>
<dbReference type="PANTHER" id="PTHR15496:SF2">
    <property type="entry name" value="GENERAL TRANSCRIPTION FACTOR 3C POLYPEPTIDE 4"/>
    <property type="match status" value="1"/>
</dbReference>
<reference evidence="4" key="1">
    <citation type="submission" date="2025-08" db="UniProtKB">
        <authorList>
            <consortium name="RefSeq"/>
        </authorList>
    </citation>
    <scope>IDENTIFICATION</scope>
    <source>
        <tissue evidence="4">Leaves</tissue>
    </source>
</reference>
<dbReference type="Proteomes" id="UP000235220">
    <property type="component" value="Chromosome 13"/>
</dbReference>
<dbReference type="PANTHER" id="PTHR15496">
    <property type="entry name" value="GENERAL TRANSCRIPTION FACTOR 3C POLYPEPTIDE 4 FAMILY"/>
    <property type="match status" value="1"/>
</dbReference>
<dbReference type="InterPro" id="IPR024761">
    <property type="entry name" value="TFIIIC_delta_N"/>
</dbReference>
<dbReference type="InterPro" id="IPR015943">
    <property type="entry name" value="WD40/YVTN_repeat-like_dom_sf"/>
</dbReference>
<dbReference type="PROSITE" id="PS50082">
    <property type="entry name" value="WD_REPEATS_2"/>
    <property type="match status" value="2"/>
</dbReference>
<dbReference type="Gene3D" id="2.130.10.10">
    <property type="entry name" value="YVTN repeat-like/Quinoprotein amine dehydrogenase"/>
    <property type="match status" value="2"/>
</dbReference>
<evidence type="ECO:0000256" key="1">
    <source>
        <dbReference type="SAM" id="MobiDB-lite"/>
    </source>
</evidence>
<dbReference type="KEGG" id="jre:108992294"/>
<gene>
    <name evidence="4" type="primary">LOC108992294</name>
</gene>
<dbReference type="FunCoup" id="A0A2I4ESJ7">
    <property type="interactions" value="1734"/>
</dbReference>
<name>A0A2I4ESJ7_JUGRE</name>
<sequence length="900" mass="98946">MALCFQAVPLVAPPSYPNAIAWSDENLIAVASGHLVTILNPALPFGPRGLITVPVGEPFPFGVVDRKELLSGCLLPTCLSRDRRPCVRSIAWSPLGMAPNSGCLLAVCTTEGCVKLYRPPFCDFGAEWIEVMDISERLYDYLARINFGKFDVSCTENSDATGHRCAEDSSNFISKKVYKRRKTTNKGSGTISEPCRRKNKDSNVSSDPHTEMETVPEISCGQLGDENSLQIVPMSNSKAKSLEQIPEKCMLPQITASQYASRSAMLSSLAVAWSPLLPLSCELCPVPQTGSSVSLLAVGCKSGNISIWRVYIPECYSVECSRGPTTVTLVGLLQAHLSWITSISWALLASDSSNPQILLATGSSDGSVRIWLGNDKELLNSSEVNSTPLFLLKKVIIADAAPVSVLSLSMPAKSMHKMLLAFGKGSGSFEVWNCDIYSNNFEKFGSYDAHDNVVTGLAWAFDGSCLYSCSQDNFVRSWIVRGSSLCEVPIPSNTPHLRSSADHPDVFISCIGVAMSPGNLVVAMARNLDLELLDPMYQARAQKAVVEFYWIGGQQLDRLSNTAPLDVKALKGFPGFPEKELACWESNILWSLKKYEHLDEPLVVWDIIASLLAFKQTASKFVEHILLKWLSFSSTGSEVGLPAKKLLPCISASLSKINSRQLHLLNIICRRVMLSELKANQINRKLENLRGLSSAEGRQLTMWMELLFSSERELRERLLGFSFSASISRMSHRATTASRPGYWYPIGLAQMEQWVALNHEHARDQLKALASEVGRHERSECAAVEQCSYCSALVPFDSPEVGFCRGLEGESGIGQSHTLPRCAVSMQICPTTPLWFCICCSRRAFRLAPETLFSMPRNRVDFKSSTKSSVVEVPSKPLCPFCGILLQRLQPDFLLSASPV</sequence>
<dbReference type="GO" id="GO:0004402">
    <property type="term" value="F:histone acetyltransferase activity"/>
    <property type="evidence" value="ECO:0007669"/>
    <property type="project" value="InterPro"/>
</dbReference>
<organism evidence="3 4">
    <name type="scientific">Juglans regia</name>
    <name type="common">English walnut</name>
    <dbReference type="NCBI Taxonomy" id="51240"/>
    <lineage>
        <taxon>Eukaryota</taxon>
        <taxon>Viridiplantae</taxon>
        <taxon>Streptophyta</taxon>
        <taxon>Embryophyta</taxon>
        <taxon>Tracheophyta</taxon>
        <taxon>Spermatophyta</taxon>
        <taxon>Magnoliopsida</taxon>
        <taxon>eudicotyledons</taxon>
        <taxon>Gunneridae</taxon>
        <taxon>Pentapetalae</taxon>
        <taxon>rosids</taxon>
        <taxon>fabids</taxon>
        <taxon>Fagales</taxon>
        <taxon>Juglandaceae</taxon>
        <taxon>Juglans</taxon>
    </lineage>
</organism>
<dbReference type="InterPro" id="IPR044230">
    <property type="entry name" value="GTF3C4"/>
</dbReference>
<evidence type="ECO:0000313" key="3">
    <source>
        <dbReference type="Proteomes" id="UP000235220"/>
    </source>
</evidence>
<dbReference type="STRING" id="51240.A0A2I4ESJ7"/>
<evidence type="ECO:0000313" key="4">
    <source>
        <dbReference type="RefSeq" id="XP_018822365.1"/>
    </source>
</evidence>
<dbReference type="InterPro" id="IPR036322">
    <property type="entry name" value="WD40_repeat_dom_sf"/>
</dbReference>
<dbReference type="SMART" id="SM00320">
    <property type="entry name" value="WD40"/>
    <property type="match status" value="4"/>
</dbReference>
<feature type="domain" description="Transcription factor IIIC 90kDa subunit N-terminal" evidence="2">
    <location>
        <begin position="261"/>
        <end position="523"/>
    </location>
</feature>
<dbReference type="InterPro" id="IPR001680">
    <property type="entry name" value="WD40_rpt"/>
</dbReference>
<dbReference type="RefSeq" id="XP_018822365.1">
    <property type="nucleotide sequence ID" value="XM_018966820.2"/>
</dbReference>
<dbReference type="Gramene" id="Jr13_24130_p1">
    <property type="protein sequence ID" value="cds.Jr13_24130_p1"/>
    <property type="gene ID" value="Jr13_24130"/>
</dbReference>
<proteinExistence type="predicted"/>
<dbReference type="SUPFAM" id="SSF50978">
    <property type="entry name" value="WD40 repeat-like"/>
    <property type="match status" value="1"/>
</dbReference>
<evidence type="ECO:0000259" key="2">
    <source>
        <dbReference type="Pfam" id="PF12657"/>
    </source>
</evidence>
<dbReference type="GO" id="GO:0000127">
    <property type="term" value="C:transcription factor TFIIIC complex"/>
    <property type="evidence" value="ECO:0000318"/>
    <property type="project" value="GO_Central"/>
</dbReference>
<keyword evidence="3" id="KW-1185">Reference proteome</keyword>
<dbReference type="GeneID" id="108992294"/>
<dbReference type="Pfam" id="PF12657">
    <property type="entry name" value="TFIIIC_delta"/>
    <property type="match status" value="2"/>
</dbReference>
<dbReference type="GO" id="GO:0006384">
    <property type="term" value="P:transcription initiation at RNA polymerase III promoter"/>
    <property type="evidence" value="ECO:0007669"/>
    <property type="project" value="InterPro"/>
</dbReference>
<dbReference type="PROSITE" id="PS50294">
    <property type="entry name" value="WD_REPEATS_REGION"/>
    <property type="match status" value="1"/>
</dbReference>
<dbReference type="AlphaFoldDB" id="A0A2I4ESJ7"/>
<feature type="domain" description="Transcription factor IIIC 90kDa subunit N-terminal" evidence="2">
    <location>
        <begin position="22"/>
        <end position="159"/>
    </location>
</feature>
<feature type="region of interest" description="Disordered" evidence="1">
    <location>
        <begin position="183"/>
        <end position="211"/>
    </location>
</feature>
<accession>A0A2I4ESJ7</accession>
<dbReference type="OrthoDB" id="6021743at2759"/>